<dbReference type="EMBL" id="JQAT01000011">
    <property type="protein sequence ID" value="KRN27213.1"/>
    <property type="molecule type" value="Genomic_DNA"/>
</dbReference>
<gene>
    <name evidence="1" type="ORF">IV38_GL000705</name>
    <name evidence="2" type="ORF">IV40_GL000573</name>
</gene>
<evidence type="ECO:0000313" key="2">
    <source>
        <dbReference type="EMBL" id="KRN29865.1"/>
    </source>
</evidence>
<evidence type="ECO:0000313" key="1">
    <source>
        <dbReference type="EMBL" id="KRN27213.1"/>
    </source>
</evidence>
<dbReference type="Proteomes" id="UP000051645">
    <property type="component" value="Unassembled WGS sequence"/>
</dbReference>
<name>A0A0R2FMP6_9LACO</name>
<proteinExistence type="predicted"/>
<protein>
    <submittedName>
        <fullName evidence="2">Uncharacterized protein</fullName>
    </submittedName>
</protein>
<sequence length="153" mass="17372">MFLQRQLGVDTMNKTQQRAVNYANEINSMISITQDNQDKMDPYYEKLKTAIADNKVADISAADYKKTQTEFQTGTDHYKKALINLKNAKAPARLIGNHHILSSAYQQFVDGCQMMCDSLGDDKKVNVEMFHDAEKAQDEATDRMSRAIQKIMA</sequence>
<dbReference type="STRING" id="81857.IV38_GL000705"/>
<evidence type="ECO:0000313" key="3">
    <source>
        <dbReference type="Proteomes" id="UP000051645"/>
    </source>
</evidence>
<dbReference type="EMBL" id="JQAZ01000011">
    <property type="protein sequence ID" value="KRN29865.1"/>
    <property type="molecule type" value="Genomic_DNA"/>
</dbReference>
<comment type="caution">
    <text evidence="2">The sequence shown here is derived from an EMBL/GenBank/DDBJ whole genome shotgun (WGS) entry which is preliminary data.</text>
</comment>
<reference evidence="3 4" key="1">
    <citation type="journal article" date="2015" name="Genome Announc.">
        <title>Expanding the biotechnology potential of lactobacilli through comparative genomics of 213 strains and associated genera.</title>
        <authorList>
            <person name="Sun Z."/>
            <person name="Harris H.M."/>
            <person name="McCann A."/>
            <person name="Guo C."/>
            <person name="Argimon S."/>
            <person name="Zhang W."/>
            <person name="Yang X."/>
            <person name="Jeffery I.B."/>
            <person name="Cooney J.C."/>
            <person name="Kagawa T.F."/>
            <person name="Liu W."/>
            <person name="Song Y."/>
            <person name="Salvetti E."/>
            <person name="Wrobel A."/>
            <person name="Rasinkangas P."/>
            <person name="Parkhill J."/>
            <person name="Rea M.C."/>
            <person name="O'Sullivan O."/>
            <person name="Ritari J."/>
            <person name="Douillard F.P."/>
            <person name="Paul Ross R."/>
            <person name="Yang R."/>
            <person name="Briner A.E."/>
            <person name="Felis G.E."/>
            <person name="de Vos W.M."/>
            <person name="Barrangou R."/>
            <person name="Klaenhammer T.R."/>
            <person name="Caufield P.W."/>
            <person name="Cui Y."/>
            <person name="Zhang H."/>
            <person name="O'Toole P.W."/>
        </authorList>
    </citation>
    <scope>NUCLEOTIDE SEQUENCE [LARGE SCALE GENOMIC DNA]</scope>
    <source>
        <strain evidence="1 4">ATCC BAA-66</strain>
        <strain evidence="2 3">DSM 13344</strain>
    </source>
</reference>
<dbReference type="AlphaFoldDB" id="A0A0R2FMP6"/>
<evidence type="ECO:0000313" key="4">
    <source>
        <dbReference type="Proteomes" id="UP000051751"/>
    </source>
</evidence>
<organism evidence="2 3">
    <name type="scientific">Lactobacillus selangorensis</name>
    <dbReference type="NCBI Taxonomy" id="81857"/>
    <lineage>
        <taxon>Bacteria</taxon>
        <taxon>Bacillati</taxon>
        <taxon>Bacillota</taxon>
        <taxon>Bacilli</taxon>
        <taxon>Lactobacillales</taxon>
        <taxon>Lactobacillaceae</taxon>
        <taxon>Lactobacillus</taxon>
    </lineage>
</organism>
<dbReference type="Proteomes" id="UP000051751">
    <property type="component" value="Unassembled WGS sequence"/>
</dbReference>
<dbReference type="PATRIC" id="fig|81857.3.peg.709"/>
<keyword evidence="3" id="KW-1185">Reference proteome</keyword>
<accession>A0A0R2FMP6</accession>